<sequence>MGPEIVVGLLIAWAAGRDRRLAPSGFTGEAVDLAMDRVHAVVVARLGGSEAVERLLVEAGTERGAVTGRTRADAIRAIADTISADPAFAAALHAAAGSPAPVPDPGLRTRLLVQARTRPGIAAALVATAIVLVAGIIGLISGSDLPTTESTPPSSAATGPAGTGKAGPDALVGTWTPSDGTAPKMFTANGGTCTGFGTAASCTLAIAPDPAGRYALVVRQSADSSHYGVEFVAADHLVVYDAGGSRLYELDRV</sequence>
<reference evidence="4" key="1">
    <citation type="journal article" date="2019" name="Int. J. Syst. Evol. Microbiol.">
        <title>The Global Catalogue of Microorganisms (GCM) 10K type strain sequencing project: providing services to taxonomists for standard genome sequencing and annotation.</title>
        <authorList>
            <consortium name="The Broad Institute Genomics Platform"/>
            <consortium name="The Broad Institute Genome Sequencing Center for Infectious Disease"/>
            <person name="Wu L."/>
            <person name="Ma J."/>
        </authorList>
    </citation>
    <scope>NUCLEOTIDE SEQUENCE [LARGE SCALE GENOMIC DNA]</scope>
    <source>
        <strain evidence="4">CGMCC 4.7330</strain>
    </source>
</reference>
<comment type="caution">
    <text evidence="3">The sequence shown here is derived from an EMBL/GenBank/DDBJ whole genome shotgun (WGS) entry which is preliminary data.</text>
</comment>
<keyword evidence="4" id="KW-1185">Reference proteome</keyword>
<accession>A0ABV8E2G1</accession>
<evidence type="ECO:0000313" key="3">
    <source>
        <dbReference type="EMBL" id="MFC3966318.1"/>
    </source>
</evidence>
<gene>
    <name evidence="3" type="ORF">ACFO0B_30390</name>
</gene>
<evidence type="ECO:0000256" key="1">
    <source>
        <dbReference type="SAM" id="MobiDB-lite"/>
    </source>
</evidence>
<organism evidence="3 4">
    <name type="scientific">Nocardia jiangsuensis</name>
    <dbReference type="NCBI Taxonomy" id="1691563"/>
    <lineage>
        <taxon>Bacteria</taxon>
        <taxon>Bacillati</taxon>
        <taxon>Actinomycetota</taxon>
        <taxon>Actinomycetes</taxon>
        <taxon>Mycobacteriales</taxon>
        <taxon>Nocardiaceae</taxon>
        <taxon>Nocardia</taxon>
    </lineage>
</organism>
<dbReference type="RefSeq" id="WP_378616916.1">
    <property type="nucleotide sequence ID" value="NZ_JBHSAX010000033.1"/>
</dbReference>
<keyword evidence="2" id="KW-0472">Membrane</keyword>
<dbReference type="Proteomes" id="UP001595696">
    <property type="component" value="Unassembled WGS sequence"/>
</dbReference>
<keyword evidence="2" id="KW-0812">Transmembrane</keyword>
<name>A0ABV8E2G1_9NOCA</name>
<feature type="transmembrane region" description="Helical" evidence="2">
    <location>
        <begin position="120"/>
        <end position="140"/>
    </location>
</feature>
<keyword evidence="2" id="KW-1133">Transmembrane helix</keyword>
<feature type="region of interest" description="Disordered" evidence="1">
    <location>
        <begin position="145"/>
        <end position="169"/>
    </location>
</feature>
<dbReference type="EMBL" id="JBHSAX010000033">
    <property type="protein sequence ID" value="MFC3966318.1"/>
    <property type="molecule type" value="Genomic_DNA"/>
</dbReference>
<feature type="compositionally biased region" description="Low complexity" evidence="1">
    <location>
        <begin position="146"/>
        <end position="160"/>
    </location>
</feature>
<protein>
    <submittedName>
        <fullName evidence="3">Uncharacterized protein</fullName>
    </submittedName>
</protein>
<evidence type="ECO:0000313" key="4">
    <source>
        <dbReference type="Proteomes" id="UP001595696"/>
    </source>
</evidence>
<evidence type="ECO:0000256" key="2">
    <source>
        <dbReference type="SAM" id="Phobius"/>
    </source>
</evidence>
<proteinExistence type="predicted"/>